<accession>A0A7J7GRC0</accession>
<gene>
    <name evidence="4" type="ORF">HYC85_019600</name>
</gene>
<reference evidence="5" key="1">
    <citation type="journal article" date="2020" name="Nat. Commun.">
        <title>Genome assembly of wild tea tree DASZ reveals pedigree and selection history of tea varieties.</title>
        <authorList>
            <person name="Zhang W."/>
            <person name="Zhang Y."/>
            <person name="Qiu H."/>
            <person name="Guo Y."/>
            <person name="Wan H."/>
            <person name="Zhang X."/>
            <person name="Scossa F."/>
            <person name="Alseekh S."/>
            <person name="Zhang Q."/>
            <person name="Wang P."/>
            <person name="Xu L."/>
            <person name="Schmidt M.H."/>
            <person name="Jia X."/>
            <person name="Li D."/>
            <person name="Zhu A."/>
            <person name="Guo F."/>
            <person name="Chen W."/>
            <person name="Ni D."/>
            <person name="Usadel B."/>
            <person name="Fernie A.R."/>
            <person name="Wen W."/>
        </authorList>
    </citation>
    <scope>NUCLEOTIDE SEQUENCE [LARGE SCALE GENOMIC DNA]</scope>
    <source>
        <strain evidence="5">cv. G240</strain>
    </source>
</reference>
<organism evidence="4 5">
    <name type="scientific">Camellia sinensis</name>
    <name type="common">Tea plant</name>
    <name type="synonym">Thea sinensis</name>
    <dbReference type="NCBI Taxonomy" id="4442"/>
    <lineage>
        <taxon>Eukaryota</taxon>
        <taxon>Viridiplantae</taxon>
        <taxon>Streptophyta</taxon>
        <taxon>Embryophyta</taxon>
        <taxon>Tracheophyta</taxon>
        <taxon>Spermatophyta</taxon>
        <taxon>Magnoliopsida</taxon>
        <taxon>eudicotyledons</taxon>
        <taxon>Gunneridae</taxon>
        <taxon>Pentapetalae</taxon>
        <taxon>asterids</taxon>
        <taxon>Ericales</taxon>
        <taxon>Theaceae</taxon>
        <taxon>Camellia</taxon>
    </lineage>
</organism>
<protein>
    <recommendedName>
        <fullName evidence="6">Ribosomal protein L17</fullName>
    </recommendedName>
</protein>
<dbReference type="AlphaFoldDB" id="A0A7J7GRC0"/>
<dbReference type="PANTHER" id="PTHR14413:SF16">
    <property type="entry name" value="LARGE RIBOSOMAL SUBUNIT PROTEIN BL17M"/>
    <property type="match status" value="1"/>
</dbReference>
<dbReference type="PANTHER" id="PTHR14413">
    <property type="entry name" value="RIBOSOMAL PROTEIN L17"/>
    <property type="match status" value="1"/>
</dbReference>
<dbReference type="Pfam" id="PF01196">
    <property type="entry name" value="Ribosomal_L17"/>
    <property type="match status" value="1"/>
</dbReference>
<comment type="caution">
    <text evidence="4">The sequence shown here is derived from an EMBL/GenBank/DDBJ whole genome shotgun (WGS) entry which is preliminary data.</text>
</comment>
<dbReference type="GO" id="GO:0022625">
    <property type="term" value="C:cytosolic large ribosomal subunit"/>
    <property type="evidence" value="ECO:0007669"/>
    <property type="project" value="TreeGrafter"/>
</dbReference>
<reference evidence="4 5" key="2">
    <citation type="submission" date="2020-07" db="EMBL/GenBank/DDBJ databases">
        <title>Genome assembly of wild tea tree DASZ reveals pedigree and selection history of tea varieties.</title>
        <authorList>
            <person name="Zhang W."/>
        </authorList>
    </citation>
    <scope>NUCLEOTIDE SEQUENCE [LARGE SCALE GENOMIC DNA]</scope>
    <source>
        <strain evidence="5">cv. G240</strain>
        <tissue evidence="4">Leaf</tissue>
    </source>
</reference>
<dbReference type="GO" id="GO:0006412">
    <property type="term" value="P:translation"/>
    <property type="evidence" value="ECO:0007669"/>
    <property type="project" value="InterPro"/>
</dbReference>
<dbReference type="InterPro" id="IPR000456">
    <property type="entry name" value="Ribosomal_bL17"/>
</dbReference>
<evidence type="ECO:0000256" key="2">
    <source>
        <dbReference type="ARBA" id="ARBA00022980"/>
    </source>
</evidence>
<evidence type="ECO:0000256" key="3">
    <source>
        <dbReference type="ARBA" id="ARBA00023274"/>
    </source>
</evidence>
<dbReference type="GO" id="GO:0003735">
    <property type="term" value="F:structural constituent of ribosome"/>
    <property type="evidence" value="ECO:0007669"/>
    <property type="project" value="InterPro"/>
</dbReference>
<dbReference type="EMBL" id="JACBKZ010000009">
    <property type="protein sequence ID" value="KAF5941958.1"/>
    <property type="molecule type" value="Genomic_DNA"/>
</dbReference>
<evidence type="ECO:0000256" key="1">
    <source>
        <dbReference type="ARBA" id="ARBA00008777"/>
    </source>
</evidence>
<dbReference type="Proteomes" id="UP000593564">
    <property type="component" value="Unassembled WGS sequence"/>
</dbReference>
<name>A0A7J7GRC0_CAMSI</name>
<keyword evidence="5" id="KW-1185">Reference proteome</keyword>
<evidence type="ECO:0008006" key="6">
    <source>
        <dbReference type="Google" id="ProtNLM"/>
    </source>
</evidence>
<evidence type="ECO:0000313" key="4">
    <source>
        <dbReference type="EMBL" id="KAF5941958.1"/>
    </source>
</evidence>
<dbReference type="SUPFAM" id="SSF64263">
    <property type="entry name" value="Prokaryotic ribosomal protein L17"/>
    <property type="match status" value="1"/>
</dbReference>
<dbReference type="InterPro" id="IPR036373">
    <property type="entry name" value="Ribosomal_bL17_sf"/>
</dbReference>
<keyword evidence="3" id="KW-0687">Ribonucleoprotein</keyword>
<proteinExistence type="inferred from homology"/>
<keyword evidence="2" id="KW-0689">Ribosomal protein</keyword>
<evidence type="ECO:0000313" key="5">
    <source>
        <dbReference type="Proteomes" id="UP000593564"/>
    </source>
</evidence>
<comment type="similarity">
    <text evidence="1">Belongs to the bacterial ribosomal protein bL17 family.</text>
</comment>
<sequence length="217" mass="25316">MRKLNRPTGHRMSILRTMVSQLVKHERIETTVAKAKEIRCLDGNMNPDLDLTILRSYDPFEYNRSGSIVESRSESDPIRFNLQALFCIDLTTLDPILRSDPINTSNDPTVLFVLQGMLLPLCREMMSFISYLQNWLIDTSESRTSLLPRWNRWIHKTAPNSDTSSWIERMSSDRQNHQPPNHHRDHLWIPERNPSLAGNLHPQKRIKVMNLMLEICS</sequence>
<dbReference type="Gene3D" id="3.90.1030.10">
    <property type="entry name" value="Ribosomal protein L17"/>
    <property type="match status" value="1"/>
</dbReference>